<dbReference type="Proteomes" id="UP001597374">
    <property type="component" value="Unassembled WGS sequence"/>
</dbReference>
<evidence type="ECO:0000256" key="5">
    <source>
        <dbReference type="ARBA" id="ARBA00023136"/>
    </source>
</evidence>
<feature type="transmembrane region" description="Helical" evidence="6">
    <location>
        <begin position="20"/>
        <end position="43"/>
    </location>
</feature>
<keyword evidence="9" id="KW-1185">Reference proteome</keyword>
<evidence type="ECO:0000259" key="7">
    <source>
        <dbReference type="Pfam" id="PF06271"/>
    </source>
</evidence>
<evidence type="ECO:0000313" key="8">
    <source>
        <dbReference type="EMBL" id="MFD2245817.1"/>
    </source>
</evidence>
<dbReference type="InterPro" id="IPR010432">
    <property type="entry name" value="RDD"/>
</dbReference>
<evidence type="ECO:0000313" key="9">
    <source>
        <dbReference type="Proteomes" id="UP001597374"/>
    </source>
</evidence>
<keyword evidence="3 6" id="KW-0812">Transmembrane</keyword>
<dbReference type="RefSeq" id="WP_250427464.1">
    <property type="nucleotide sequence ID" value="NZ_JALPRR010000001.1"/>
</dbReference>
<protein>
    <submittedName>
        <fullName evidence="8">RDD family protein</fullName>
    </submittedName>
</protein>
<dbReference type="Pfam" id="PF06271">
    <property type="entry name" value="RDD"/>
    <property type="match status" value="1"/>
</dbReference>
<evidence type="ECO:0000256" key="1">
    <source>
        <dbReference type="ARBA" id="ARBA00004651"/>
    </source>
</evidence>
<feature type="domain" description="RDD" evidence="7">
    <location>
        <begin position="16"/>
        <end position="143"/>
    </location>
</feature>
<name>A0ABW5CTY1_9BACT</name>
<sequence>MELSPRQEPTTLDLPYAGFWIRLIAYLLDSLIIFIVSSIPFFFIRLHYLGGKDELTTELVLNGISVLLGWFYYAGMESSKYQATLGKQMMGIFVTDTGGYRLSFLHATGRFFAKIPSSLILLIGFIMAAFTARKQALHDIIAGTLVYRHQQDAEV</sequence>
<dbReference type="PANTHER" id="PTHR36115">
    <property type="entry name" value="PROLINE-RICH ANTIGEN HOMOLOG-RELATED"/>
    <property type="match status" value="1"/>
</dbReference>
<evidence type="ECO:0000256" key="6">
    <source>
        <dbReference type="SAM" id="Phobius"/>
    </source>
</evidence>
<accession>A0ABW5CTY1</accession>
<comment type="caution">
    <text evidence="8">The sequence shown here is derived from an EMBL/GenBank/DDBJ whole genome shotgun (WGS) entry which is preliminary data.</text>
</comment>
<dbReference type="EMBL" id="JBHUIM010000001">
    <property type="protein sequence ID" value="MFD2245817.1"/>
    <property type="molecule type" value="Genomic_DNA"/>
</dbReference>
<feature type="transmembrane region" description="Helical" evidence="6">
    <location>
        <begin position="111"/>
        <end position="130"/>
    </location>
</feature>
<evidence type="ECO:0000256" key="4">
    <source>
        <dbReference type="ARBA" id="ARBA00022989"/>
    </source>
</evidence>
<proteinExistence type="predicted"/>
<evidence type="ECO:0000256" key="3">
    <source>
        <dbReference type="ARBA" id="ARBA00022692"/>
    </source>
</evidence>
<keyword evidence="4 6" id="KW-1133">Transmembrane helix</keyword>
<evidence type="ECO:0000256" key="2">
    <source>
        <dbReference type="ARBA" id="ARBA00022475"/>
    </source>
</evidence>
<dbReference type="InterPro" id="IPR051791">
    <property type="entry name" value="Pra-immunoreactive"/>
</dbReference>
<organism evidence="8 9">
    <name type="scientific">Pontibacter ruber</name>
    <dbReference type="NCBI Taxonomy" id="1343895"/>
    <lineage>
        <taxon>Bacteria</taxon>
        <taxon>Pseudomonadati</taxon>
        <taxon>Bacteroidota</taxon>
        <taxon>Cytophagia</taxon>
        <taxon>Cytophagales</taxon>
        <taxon>Hymenobacteraceae</taxon>
        <taxon>Pontibacter</taxon>
    </lineage>
</organism>
<reference evidence="9" key="1">
    <citation type="journal article" date="2019" name="Int. J. Syst. Evol. Microbiol.">
        <title>The Global Catalogue of Microorganisms (GCM) 10K type strain sequencing project: providing services to taxonomists for standard genome sequencing and annotation.</title>
        <authorList>
            <consortium name="The Broad Institute Genomics Platform"/>
            <consortium name="The Broad Institute Genome Sequencing Center for Infectious Disease"/>
            <person name="Wu L."/>
            <person name="Ma J."/>
        </authorList>
    </citation>
    <scope>NUCLEOTIDE SEQUENCE [LARGE SCALE GENOMIC DNA]</scope>
    <source>
        <strain evidence="9">CGMCC 4.1782</strain>
    </source>
</reference>
<keyword evidence="5 6" id="KW-0472">Membrane</keyword>
<gene>
    <name evidence="8" type="ORF">ACFSKP_06090</name>
</gene>
<comment type="subcellular location">
    <subcellularLocation>
        <location evidence="1">Cell membrane</location>
        <topology evidence="1">Multi-pass membrane protein</topology>
    </subcellularLocation>
</comment>
<keyword evidence="2" id="KW-1003">Cell membrane</keyword>
<dbReference type="PANTHER" id="PTHR36115:SF9">
    <property type="entry name" value="LMO1584 PROTEIN"/>
    <property type="match status" value="1"/>
</dbReference>
<feature type="transmembrane region" description="Helical" evidence="6">
    <location>
        <begin position="55"/>
        <end position="73"/>
    </location>
</feature>